<protein>
    <submittedName>
        <fullName evidence="4">Filamentation induced by cAMP protein fic</fullName>
    </submittedName>
</protein>
<name>A0A1F6TFD9_9PROT</name>
<dbReference type="Proteomes" id="UP000179360">
    <property type="component" value="Unassembled WGS sequence"/>
</dbReference>
<dbReference type="AlphaFoldDB" id="A0A1F6TFD9"/>
<dbReference type="Gene3D" id="1.10.3290.10">
    <property type="entry name" value="Fido-like domain"/>
    <property type="match status" value="1"/>
</dbReference>
<feature type="active site" evidence="1">
    <location>
        <position position="273"/>
    </location>
</feature>
<dbReference type="SUPFAM" id="SSF140931">
    <property type="entry name" value="Fic-like"/>
    <property type="match status" value="1"/>
</dbReference>
<reference evidence="4 5" key="1">
    <citation type="journal article" date="2016" name="Nat. Commun.">
        <title>Thousands of microbial genomes shed light on interconnected biogeochemical processes in an aquifer system.</title>
        <authorList>
            <person name="Anantharaman K."/>
            <person name="Brown C.T."/>
            <person name="Hug L.A."/>
            <person name="Sharon I."/>
            <person name="Castelle C.J."/>
            <person name="Probst A.J."/>
            <person name="Thomas B.C."/>
            <person name="Singh A."/>
            <person name="Wilkins M.J."/>
            <person name="Karaoz U."/>
            <person name="Brodie E.L."/>
            <person name="Williams K.H."/>
            <person name="Hubbard S.S."/>
            <person name="Banfield J.F."/>
        </authorList>
    </citation>
    <scope>NUCLEOTIDE SEQUENCE [LARGE SCALE GENOMIC DNA]</scope>
</reference>
<keyword evidence="2" id="KW-0547">Nucleotide-binding</keyword>
<proteinExistence type="predicted"/>
<dbReference type="PANTHER" id="PTHR13504">
    <property type="entry name" value="FIDO DOMAIN-CONTAINING PROTEIN DDB_G0283145"/>
    <property type="match status" value="1"/>
</dbReference>
<gene>
    <name evidence="4" type="ORF">A2637_01915</name>
</gene>
<feature type="binding site" evidence="2">
    <location>
        <begin position="218"/>
        <end position="228"/>
    </location>
    <ligand>
        <name>ATP</name>
        <dbReference type="ChEBI" id="CHEBI:30616"/>
    </ligand>
</feature>
<evidence type="ECO:0000313" key="4">
    <source>
        <dbReference type="EMBL" id="OGI43789.1"/>
    </source>
</evidence>
<dbReference type="InterPro" id="IPR040198">
    <property type="entry name" value="Fido_containing"/>
</dbReference>
<dbReference type="GO" id="GO:0005524">
    <property type="term" value="F:ATP binding"/>
    <property type="evidence" value="ECO:0007669"/>
    <property type="project" value="UniProtKB-KW"/>
</dbReference>
<feature type="domain" description="Fido" evidence="3">
    <location>
        <begin position="183"/>
        <end position="335"/>
    </location>
</feature>
<dbReference type="STRING" id="1817764.A2637_01915"/>
<dbReference type="EMBL" id="MFSY01000131">
    <property type="protein sequence ID" value="OGI43789.1"/>
    <property type="molecule type" value="Genomic_DNA"/>
</dbReference>
<evidence type="ECO:0000259" key="3">
    <source>
        <dbReference type="PROSITE" id="PS51459"/>
    </source>
</evidence>
<dbReference type="InterPro" id="IPR036597">
    <property type="entry name" value="Fido-like_dom_sf"/>
</dbReference>
<dbReference type="PROSITE" id="PS51459">
    <property type="entry name" value="FIDO"/>
    <property type="match status" value="1"/>
</dbReference>
<dbReference type="PANTHER" id="PTHR13504:SF38">
    <property type="entry name" value="FIDO DOMAIN-CONTAINING PROTEIN"/>
    <property type="match status" value="1"/>
</dbReference>
<sequence>MKIPLTPPKLGDIMRKAVGAKRILMIVESGLGPTPRGEYVHWDKLRHLNPPNDFSMEEWWAATKYARRFLYKKLPFEDKHGHPFQYALPDLVYKFLHQVDRDVGGRIQAAEQITNPQTRDTYLIGSLIEEAITSSQLEGASTTRKVAKEMLREGRKPRDRSEQMIFNNYRAMRFIREVVSEELTPSIVLELHRILAENTLDDPRAVGRLRRAEENIHVVDARDGEVLHTPPDAAELKARLDRVCRFANEAESEPFVHPVIRAILLHFMLGYDHPFTDGNGRTARAIFYWSMLRQGYWLTEYISISRILRAAPAEYARAYLYTETDDNDVTYFIIHQLKVILRAIGDLQKYLAKKASEVHEVEGMIRKSPKLRALLNYRQIALLNHALRHPGAIYRIQGHRQSHNVTYDTARNDLLELAKSRLLDQRKIGRAFTFIAPQNLAAQLRQINAK</sequence>
<dbReference type="InterPro" id="IPR003812">
    <property type="entry name" value="Fido"/>
</dbReference>
<comment type="caution">
    <text evidence="4">The sequence shown here is derived from an EMBL/GenBank/DDBJ whole genome shotgun (WGS) entry which is preliminary data.</text>
</comment>
<organism evidence="4 5">
    <name type="scientific">Candidatus Muproteobacteria bacterium RIFCSPHIGHO2_01_FULL_65_16</name>
    <dbReference type="NCBI Taxonomy" id="1817764"/>
    <lineage>
        <taxon>Bacteria</taxon>
        <taxon>Pseudomonadati</taxon>
        <taxon>Pseudomonadota</taxon>
        <taxon>Candidatus Muproteobacteria</taxon>
    </lineage>
</organism>
<accession>A0A1F6TFD9</accession>
<evidence type="ECO:0000256" key="2">
    <source>
        <dbReference type="PIRSR" id="PIRSR640198-2"/>
    </source>
</evidence>
<keyword evidence="2" id="KW-0067">ATP-binding</keyword>
<evidence type="ECO:0000256" key="1">
    <source>
        <dbReference type="PIRSR" id="PIRSR640198-1"/>
    </source>
</evidence>
<evidence type="ECO:0000313" key="5">
    <source>
        <dbReference type="Proteomes" id="UP000179360"/>
    </source>
</evidence>
<feature type="binding site" evidence="2">
    <location>
        <begin position="277"/>
        <end position="284"/>
    </location>
    <ligand>
        <name>ATP</name>
        <dbReference type="ChEBI" id="CHEBI:30616"/>
    </ligand>
</feature>
<dbReference type="Pfam" id="PF02661">
    <property type="entry name" value="Fic"/>
    <property type="match status" value="1"/>
</dbReference>